<dbReference type="InterPro" id="IPR010982">
    <property type="entry name" value="Lambda_DNA-bd_dom_sf"/>
</dbReference>
<protein>
    <recommendedName>
        <fullName evidence="1">RsaL-like HTH domain-containing protein</fullName>
    </recommendedName>
</protein>
<dbReference type="Gene3D" id="1.10.260.40">
    <property type="entry name" value="lambda repressor-like DNA-binding domains"/>
    <property type="match status" value="1"/>
</dbReference>
<dbReference type="SUPFAM" id="SSF47413">
    <property type="entry name" value="lambda repressor-like DNA-binding domains"/>
    <property type="match status" value="1"/>
</dbReference>
<evidence type="ECO:0000313" key="2">
    <source>
        <dbReference type="EMBL" id="BAO29617.1"/>
    </source>
</evidence>
<gene>
    <name evidence="2" type="ORF">SUTH_01825</name>
</gene>
<evidence type="ECO:0000313" key="3">
    <source>
        <dbReference type="Proteomes" id="UP000031637"/>
    </source>
</evidence>
<keyword evidence="3" id="KW-1185">Reference proteome</keyword>
<organism evidence="2 3">
    <name type="scientific">Sulfuritalea hydrogenivorans sk43H</name>
    <dbReference type="NCBI Taxonomy" id="1223802"/>
    <lineage>
        <taxon>Bacteria</taxon>
        <taxon>Pseudomonadati</taxon>
        <taxon>Pseudomonadota</taxon>
        <taxon>Betaproteobacteria</taxon>
        <taxon>Nitrosomonadales</taxon>
        <taxon>Sterolibacteriaceae</taxon>
        <taxon>Sulfuritalea</taxon>
    </lineage>
</organism>
<evidence type="ECO:0000259" key="1">
    <source>
        <dbReference type="Pfam" id="PF22495"/>
    </source>
</evidence>
<dbReference type="Pfam" id="PF22495">
    <property type="entry name" value="HTH_92"/>
    <property type="match status" value="1"/>
</dbReference>
<dbReference type="InterPro" id="IPR055172">
    <property type="entry name" value="HTH_RsaL-like"/>
</dbReference>
<dbReference type="HOGENOM" id="CLU_2720824_0_0_4"/>
<dbReference type="STRING" id="1223802.SUTH_01825"/>
<dbReference type="EMBL" id="AP012547">
    <property type="protein sequence ID" value="BAO29617.1"/>
    <property type="molecule type" value="Genomic_DNA"/>
</dbReference>
<proteinExistence type="predicted"/>
<dbReference type="AlphaFoldDB" id="W0SF77"/>
<dbReference type="RefSeq" id="WP_052473470.1">
    <property type="nucleotide sequence ID" value="NZ_AP012547.1"/>
</dbReference>
<dbReference type="KEGG" id="shd:SUTH_01825"/>
<accession>W0SF77</accession>
<dbReference type="Proteomes" id="UP000031637">
    <property type="component" value="Chromosome"/>
</dbReference>
<feature type="domain" description="RsaL-like HTH" evidence="1">
    <location>
        <begin position="14"/>
        <end position="57"/>
    </location>
</feature>
<sequence>MARKKKLDFSGIADVRKKESINQSEFWTRYGVTQSGGSRYEAGRNIPKPLSILLWLHQSGKVADKDLADALK</sequence>
<reference evidence="2 3" key="1">
    <citation type="journal article" date="2014" name="Syst. Appl. Microbiol.">
        <title>Complete genomes of freshwater sulfur oxidizers Sulfuricella denitrificans skB26 and Sulfuritalea hydrogenivorans sk43H: genetic insights into the sulfur oxidation pathway of betaproteobacteria.</title>
        <authorList>
            <person name="Watanabe T."/>
            <person name="Kojima H."/>
            <person name="Fukui M."/>
        </authorList>
    </citation>
    <scope>NUCLEOTIDE SEQUENCE [LARGE SCALE GENOMIC DNA]</scope>
    <source>
        <strain evidence="2">DSM22779</strain>
    </source>
</reference>
<dbReference type="GO" id="GO:0003677">
    <property type="term" value="F:DNA binding"/>
    <property type="evidence" value="ECO:0007669"/>
    <property type="project" value="InterPro"/>
</dbReference>
<name>W0SF77_9PROT</name>